<dbReference type="Pfam" id="PF02984">
    <property type="entry name" value="Cyclin_C"/>
    <property type="match status" value="1"/>
</dbReference>
<dbReference type="InterPro" id="IPR004367">
    <property type="entry name" value="Cyclin_C-dom"/>
</dbReference>
<protein>
    <recommendedName>
        <fullName evidence="7">Cyclin N-terminal domain-containing protein</fullName>
    </recommendedName>
</protein>
<dbReference type="SUPFAM" id="SSF47954">
    <property type="entry name" value="Cyclin-like"/>
    <property type="match status" value="2"/>
</dbReference>
<name>A0A7S3QD50_9STRA</name>
<dbReference type="AlphaFoldDB" id="A0A7S3QD50"/>
<dbReference type="EMBL" id="HBIO01024271">
    <property type="protein sequence ID" value="CAE0473782.1"/>
    <property type="molecule type" value="Transcribed_RNA"/>
</dbReference>
<sequence length="689" mass="75081">MSDDEILEGSVAVMACASMAFVSTAAVAAVAIHSNIQSQSQGQGQGQTSSSRRQTTSSSSAVKSEAPVKSKSRSKRTRKEAGADDASSSKRQLRRSKRLKVASSSGSAVDDDDDAILDSSAHGTSSHKEDGEGNGTATAAVPKSMSMITPSPLVRNGPHSKAKIYMESSGNASISTLGIDIDVDSSSNDSGSDCQRSLGKNELPKGVYSIQCPHLTKTKGNGSDNSSCSCCFKFDDCAASSQNEKFIASYLPEYIRSLQETEFNLEHVSESKFPAHLQKINTDDDDSSSSGSDFSSAGGSSVPCSVSASSQTRRRSPRLAQKEAEVKVKEEEEDSDSSSISSSSAPSSKDESYASQFSSSSTFHASTKKKVESMGLSLSNSPSLNLPASRYSHHMDYMVRNKNAVTENMRAVLVDWLIEVSEEYKLQSITLHTAVALVDRCLASCVIVKDVLLYKYEHYDDYFGEDIGKNPRPLVVDKGTIQLLGCGCMLIASKMHEVNPPVVKDYIYISAETYKAHQIVDMEVDICNLLQFNLHITTPLHFAKIYLRASYVSGGVAGRMACSMPQDDVMAMLVEYFLELALLDYRMVSEEPSNIAAAAVYLARATLDVKDISNPEDIEKENYFSKTLEWYCQRSAADMEDAVLFLHQAHTEASDNSLKAVFEKWMKSDLKKVAYKQPISDEEIDKLFD</sequence>
<dbReference type="InterPro" id="IPR039361">
    <property type="entry name" value="Cyclin"/>
</dbReference>
<feature type="domain" description="Cyclin C-terminal" evidence="5">
    <location>
        <begin position="537"/>
        <end position="679"/>
    </location>
</feature>
<feature type="compositionally biased region" description="Basic residues" evidence="3">
    <location>
        <begin position="91"/>
        <end position="100"/>
    </location>
</feature>
<dbReference type="Pfam" id="PF00134">
    <property type="entry name" value="Cyclin_N"/>
    <property type="match status" value="1"/>
</dbReference>
<evidence type="ECO:0000256" key="1">
    <source>
        <dbReference type="ARBA" id="ARBA00023127"/>
    </source>
</evidence>
<dbReference type="SMART" id="SM01332">
    <property type="entry name" value="Cyclin_C"/>
    <property type="match status" value="1"/>
</dbReference>
<feature type="compositionally biased region" description="Low complexity" evidence="3">
    <location>
        <begin position="337"/>
        <end position="354"/>
    </location>
</feature>
<dbReference type="SMART" id="SM00385">
    <property type="entry name" value="CYCLIN"/>
    <property type="match status" value="2"/>
</dbReference>
<reference evidence="6" key="1">
    <citation type="submission" date="2021-01" db="EMBL/GenBank/DDBJ databases">
        <authorList>
            <person name="Corre E."/>
            <person name="Pelletier E."/>
            <person name="Niang G."/>
            <person name="Scheremetjew M."/>
            <person name="Finn R."/>
            <person name="Kale V."/>
            <person name="Holt S."/>
            <person name="Cochrane G."/>
            <person name="Meng A."/>
            <person name="Brown T."/>
            <person name="Cohen L."/>
        </authorList>
    </citation>
    <scope>NUCLEOTIDE SEQUENCE</scope>
    <source>
        <strain evidence="6">MM31A-1</strain>
    </source>
</reference>
<dbReference type="InterPro" id="IPR006671">
    <property type="entry name" value="Cyclin_N"/>
</dbReference>
<organism evidence="6">
    <name type="scientific">Chaetoceros debilis</name>
    <dbReference type="NCBI Taxonomy" id="122233"/>
    <lineage>
        <taxon>Eukaryota</taxon>
        <taxon>Sar</taxon>
        <taxon>Stramenopiles</taxon>
        <taxon>Ochrophyta</taxon>
        <taxon>Bacillariophyta</taxon>
        <taxon>Coscinodiscophyceae</taxon>
        <taxon>Chaetocerotophycidae</taxon>
        <taxon>Chaetocerotales</taxon>
        <taxon>Chaetocerotaceae</taxon>
        <taxon>Chaetoceros</taxon>
    </lineage>
</organism>
<evidence type="ECO:0000313" key="6">
    <source>
        <dbReference type="EMBL" id="CAE0473782.1"/>
    </source>
</evidence>
<comment type="similarity">
    <text evidence="2">Belongs to the cyclin family.</text>
</comment>
<evidence type="ECO:0008006" key="7">
    <source>
        <dbReference type="Google" id="ProtNLM"/>
    </source>
</evidence>
<gene>
    <name evidence="6" type="ORF">CDEB00056_LOCUS18635</name>
</gene>
<evidence type="ECO:0000256" key="2">
    <source>
        <dbReference type="RuleBase" id="RU000383"/>
    </source>
</evidence>
<feature type="compositionally biased region" description="Low complexity" evidence="3">
    <location>
        <begin position="288"/>
        <end position="310"/>
    </location>
</feature>
<dbReference type="PANTHER" id="PTHR10177">
    <property type="entry name" value="CYCLINS"/>
    <property type="match status" value="1"/>
</dbReference>
<proteinExistence type="inferred from homology"/>
<dbReference type="Gene3D" id="1.10.472.10">
    <property type="entry name" value="Cyclin-like"/>
    <property type="match status" value="2"/>
</dbReference>
<accession>A0A7S3QD50</accession>
<evidence type="ECO:0000259" key="5">
    <source>
        <dbReference type="SMART" id="SM01332"/>
    </source>
</evidence>
<dbReference type="InterPro" id="IPR036915">
    <property type="entry name" value="Cyclin-like_sf"/>
</dbReference>
<feature type="domain" description="Cyclin-like" evidence="4">
    <location>
        <begin position="559"/>
        <end position="648"/>
    </location>
</feature>
<feature type="compositionally biased region" description="Basic and acidic residues" evidence="3">
    <location>
        <begin position="320"/>
        <end position="330"/>
    </location>
</feature>
<evidence type="ECO:0000259" key="4">
    <source>
        <dbReference type="SMART" id="SM00385"/>
    </source>
</evidence>
<dbReference type="InterPro" id="IPR013763">
    <property type="entry name" value="Cyclin-like_dom"/>
</dbReference>
<feature type="domain" description="Cyclin-like" evidence="4">
    <location>
        <begin position="415"/>
        <end position="528"/>
    </location>
</feature>
<keyword evidence="1 2" id="KW-0195">Cyclin</keyword>
<feature type="region of interest" description="Disordered" evidence="3">
    <location>
        <begin position="37"/>
        <end position="142"/>
    </location>
</feature>
<feature type="region of interest" description="Disordered" evidence="3">
    <location>
        <begin position="279"/>
        <end position="354"/>
    </location>
</feature>
<evidence type="ECO:0000256" key="3">
    <source>
        <dbReference type="SAM" id="MobiDB-lite"/>
    </source>
</evidence>
<feature type="compositionally biased region" description="Low complexity" evidence="3">
    <location>
        <begin position="37"/>
        <end position="60"/>
    </location>
</feature>